<gene>
    <name evidence="1" type="ORF">DERF_014771</name>
</gene>
<dbReference type="Proteomes" id="UP000790347">
    <property type="component" value="Unassembled WGS sequence"/>
</dbReference>
<protein>
    <submittedName>
        <fullName evidence="1">Uncharacterized protein</fullName>
    </submittedName>
</protein>
<reference evidence="1" key="1">
    <citation type="submission" date="2013-05" db="EMBL/GenBank/DDBJ databases">
        <authorList>
            <person name="Yim A.K.Y."/>
            <person name="Chan T.F."/>
            <person name="Ji K.M."/>
            <person name="Liu X.Y."/>
            <person name="Zhou J.W."/>
            <person name="Li R.Q."/>
            <person name="Yang K.Y."/>
            <person name="Li J."/>
            <person name="Li M."/>
            <person name="Law P.T.W."/>
            <person name="Wu Y.L."/>
            <person name="Cai Z.L."/>
            <person name="Qin H."/>
            <person name="Bao Y."/>
            <person name="Leung R.K.K."/>
            <person name="Ng P.K.S."/>
            <person name="Zou J."/>
            <person name="Zhong X.J."/>
            <person name="Ran P.X."/>
            <person name="Zhong N.S."/>
            <person name="Liu Z.G."/>
            <person name="Tsui S.K.W."/>
        </authorList>
    </citation>
    <scope>NUCLEOTIDE SEQUENCE</scope>
    <source>
        <strain evidence="1">Derf</strain>
        <tissue evidence="1">Whole organism</tissue>
    </source>
</reference>
<sequence length="62" mass="6737">MLFTLGSPTPVGAIDMCVFIYTNDEKPGKGARLPAILFTMILPPFKTVLLPLELLGPPFDCD</sequence>
<accession>A0A922KZI8</accession>
<name>A0A922KZI8_DERFA</name>
<evidence type="ECO:0000313" key="2">
    <source>
        <dbReference type="Proteomes" id="UP000790347"/>
    </source>
</evidence>
<organism evidence="1 2">
    <name type="scientific">Dermatophagoides farinae</name>
    <name type="common">American house dust mite</name>
    <dbReference type="NCBI Taxonomy" id="6954"/>
    <lineage>
        <taxon>Eukaryota</taxon>
        <taxon>Metazoa</taxon>
        <taxon>Ecdysozoa</taxon>
        <taxon>Arthropoda</taxon>
        <taxon>Chelicerata</taxon>
        <taxon>Arachnida</taxon>
        <taxon>Acari</taxon>
        <taxon>Acariformes</taxon>
        <taxon>Sarcoptiformes</taxon>
        <taxon>Astigmata</taxon>
        <taxon>Psoroptidia</taxon>
        <taxon>Analgoidea</taxon>
        <taxon>Pyroglyphidae</taxon>
        <taxon>Dermatophagoidinae</taxon>
        <taxon>Dermatophagoides</taxon>
    </lineage>
</organism>
<dbReference type="EMBL" id="ASGP02000008">
    <property type="protein sequence ID" value="KAH9494054.1"/>
    <property type="molecule type" value="Genomic_DNA"/>
</dbReference>
<proteinExistence type="predicted"/>
<evidence type="ECO:0000313" key="1">
    <source>
        <dbReference type="EMBL" id="KAH9494054.1"/>
    </source>
</evidence>
<reference evidence="1" key="2">
    <citation type="journal article" date="2022" name="Res Sq">
        <title>Comparative Genomics Reveals Insights into the Divergent Evolution of Astigmatic Mites and Household Pest Adaptations.</title>
        <authorList>
            <person name="Xiong Q."/>
            <person name="Wan A.T.-Y."/>
            <person name="Liu X.-Y."/>
            <person name="Fung C.S.-H."/>
            <person name="Xiao X."/>
            <person name="Malainual N."/>
            <person name="Hou J."/>
            <person name="Wang L."/>
            <person name="Wang M."/>
            <person name="Yang K."/>
            <person name="Cui Y."/>
            <person name="Leung E."/>
            <person name="Nong W."/>
            <person name="Shin S.-K."/>
            <person name="Au S."/>
            <person name="Jeong K.Y."/>
            <person name="Chew F.T."/>
            <person name="Hui J."/>
            <person name="Leung T.F."/>
            <person name="Tungtrongchitr A."/>
            <person name="Zhong N."/>
            <person name="Liu Z."/>
            <person name="Tsui S."/>
        </authorList>
    </citation>
    <scope>NUCLEOTIDE SEQUENCE</scope>
    <source>
        <strain evidence="1">Derf</strain>
        <tissue evidence="1">Whole organism</tissue>
    </source>
</reference>
<dbReference type="AlphaFoldDB" id="A0A922KZI8"/>
<keyword evidence="2" id="KW-1185">Reference proteome</keyword>
<comment type="caution">
    <text evidence="1">The sequence shown here is derived from an EMBL/GenBank/DDBJ whole genome shotgun (WGS) entry which is preliminary data.</text>
</comment>